<keyword evidence="2" id="KW-0378">Hydrolase</keyword>
<evidence type="ECO:0000313" key="2">
    <source>
        <dbReference type="EMBL" id="MFC5923023.1"/>
    </source>
</evidence>
<evidence type="ECO:0000313" key="3">
    <source>
        <dbReference type="Proteomes" id="UP001596226"/>
    </source>
</evidence>
<comment type="caution">
    <text evidence="2">The sequence shown here is derived from an EMBL/GenBank/DDBJ whole genome shotgun (WGS) entry which is preliminary data.</text>
</comment>
<dbReference type="GO" id="GO:0016787">
    <property type="term" value="F:hydrolase activity"/>
    <property type="evidence" value="ECO:0007669"/>
    <property type="project" value="UniProtKB-KW"/>
</dbReference>
<dbReference type="EMBL" id="JBHSQS010000003">
    <property type="protein sequence ID" value="MFC5923023.1"/>
    <property type="molecule type" value="Genomic_DNA"/>
</dbReference>
<dbReference type="PANTHER" id="PTHR43194">
    <property type="entry name" value="HYDROLASE ALPHA/BETA FOLD FAMILY"/>
    <property type="match status" value="1"/>
</dbReference>
<dbReference type="SUPFAM" id="SSF53474">
    <property type="entry name" value="alpha/beta-Hydrolases"/>
    <property type="match status" value="1"/>
</dbReference>
<name>A0ABW1H237_9ACTN</name>
<dbReference type="Gene3D" id="3.40.50.1820">
    <property type="entry name" value="alpha/beta hydrolase"/>
    <property type="match status" value="1"/>
</dbReference>
<dbReference type="InterPro" id="IPR029058">
    <property type="entry name" value="AB_hydrolase_fold"/>
</dbReference>
<sequence>MERIRARDGATIALHSTGAGPGIVVVHGGGVTIDVYRRLAAALADRFTVHLFNRRGRADAPPRSQPYTFGQDIDDLAVVLEHTGSGNVIGHSSGGFIALEAALRLPIDRLALYDAAISIDGGFPAAWLDPARAAARAGDIAKGLAITAAGINPQMAAAKLPFRVRVAIIRAFLRTPIGRTMGDLLPMTLEESSLIRAQDGPADRWAGVTAEVLLTCGADGPPYYVDLNEALARALPRARTLVIPRSGHDAINRAYPRMVDPLAEFFAAPVTPERSGRV</sequence>
<dbReference type="RefSeq" id="WP_377506944.1">
    <property type="nucleotide sequence ID" value="NZ_JBHSQS010000003.1"/>
</dbReference>
<organism evidence="2 3">
    <name type="scientific">Micromonospora vulcania</name>
    <dbReference type="NCBI Taxonomy" id="1441873"/>
    <lineage>
        <taxon>Bacteria</taxon>
        <taxon>Bacillati</taxon>
        <taxon>Actinomycetota</taxon>
        <taxon>Actinomycetes</taxon>
        <taxon>Micromonosporales</taxon>
        <taxon>Micromonosporaceae</taxon>
        <taxon>Micromonospora</taxon>
    </lineage>
</organism>
<evidence type="ECO:0000259" key="1">
    <source>
        <dbReference type="Pfam" id="PF12697"/>
    </source>
</evidence>
<dbReference type="InterPro" id="IPR000073">
    <property type="entry name" value="AB_hydrolase_1"/>
</dbReference>
<feature type="domain" description="AB hydrolase-1" evidence="1">
    <location>
        <begin position="23"/>
        <end position="253"/>
    </location>
</feature>
<proteinExistence type="predicted"/>
<dbReference type="PANTHER" id="PTHR43194:SF5">
    <property type="entry name" value="PIMELOYL-[ACYL-CARRIER PROTEIN] METHYL ESTER ESTERASE"/>
    <property type="match status" value="1"/>
</dbReference>
<dbReference type="Proteomes" id="UP001596226">
    <property type="component" value="Unassembled WGS sequence"/>
</dbReference>
<dbReference type="InterPro" id="IPR050228">
    <property type="entry name" value="Carboxylesterase_BioH"/>
</dbReference>
<reference evidence="3" key="1">
    <citation type="journal article" date="2019" name="Int. J. Syst. Evol. Microbiol.">
        <title>The Global Catalogue of Microorganisms (GCM) 10K type strain sequencing project: providing services to taxonomists for standard genome sequencing and annotation.</title>
        <authorList>
            <consortium name="The Broad Institute Genomics Platform"/>
            <consortium name="The Broad Institute Genome Sequencing Center for Infectious Disease"/>
            <person name="Wu L."/>
            <person name="Ma J."/>
        </authorList>
    </citation>
    <scope>NUCLEOTIDE SEQUENCE [LARGE SCALE GENOMIC DNA]</scope>
    <source>
        <strain evidence="3">CGMCC 4.7144</strain>
    </source>
</reference>
<protein>
    <submittedName>
        <fullName evidence="2">Alpha/beta fold hydrolase</fullName>
    </submittedName>
</protein>
<dbReference type="Pfam" id="PF12697">
    <property type="entry name" value="Abhydrolase_6"/>
    <property type="match status" value="1"/>
</dbReference>
<keyword evidence="3" id="KW-1185">Reference proteome</keyword>
<accession>A0ABW1H237</accession>
<gene>
    <name evidence="2" type="ORF">ACFQGL_06665</name>
</gene>